<name>A0A430HUB7_9BURK</name>
<dbReference type="AlphaFoldDB" id="A0A430HUB7"/>
<feature type="transmembrane region" description="Helical" evidence="1">
    <location>
        <begin position="260"/>
        <end position="280"/>
    </location>
</feature>
<protein>
    <submittedName>
        <fullName evidence="2">DUF1700 domain-containing protein</fullName>
    </submittedName>
</protein>
<keyword evidence="3" id="KW-1185">Reference proteome</keyword>
<dbReference type="OrthoDB" id="9804829at2"/>
<sequence length="301" mass="32101">MGKLDYLDALRRAMAGISADTQAKTLAYYEQRFVDGVAAGRTEAEVAAELDDPKKIAMTLRASVHMHSFEQTKNPANLMRLLVSVVGLAIFNLFMVVPALVYASLLAILYAVGLAFYVAGIAITASGLAGANELVLDGPFRDMILSHASEEERDKLQAIVTIGEDGVHFRQERLDRDAVKDAVREAHAAVDEVGEAVEQAIASSGEAASVAKEAGDAVRAAASATAARKPSVVRRAEEAAGRGVRITTELEPGSRTTQTLFGLGIVLAGIVVFLLCLLITKYTLIGIRRYVDMNVSLLKGN</sequence>
<keyword evidence="1" id="KW-1133">Transmembrane helix</keyword>
<reference evidence="2 3" key="1">
    <citation type="submission" date="2018-12" db="EMBL/GenBank/DDBJ databases">
        <authorList>
            <person name="Yang E."/>
        </authorList>
    </citation>
    <scope>NUCLEOTIDE SEQUENCE [LARGE SCALE GENOMIC DNA]</scope>
    <source>
        <strain evidence="2 3">SOD</strain>
    </source>
</reference>
<dbReference type="Proteomes" id="UP000278085">
    <property type="component" value="Unassembled WGS sequence"/>
</dbReference>
<accession>A0A430HUB7</accession>
<keyword evidence="1" id="KW-0472">Membrane</keyword>
<evidence type="ECO:0000313" key="2">
    <source>
        <dbReference type="EMBL" id="RSZ61161.1"/>
    </source>
</evidence>
<gene>
    <name evidence="2" type="ORF">EJB06_02450</name>
</gene>
<dbReference type="EMBL" id="RXLQ01000001">
    <property type="protein sequence ID" value="RSZ61161.1"/>
    <property type="molecule type" value="Genomic_DNA"/>
</dbReference>
<feature type="transmembrane region" description="Helical" evidence="1">
    <location>
        <begin position="107"/>
        <end position="131"/>
    </location>
</feature>
<comment type="caution">
    <text evidence="2">The sequence shown here is derived from an EMBL/GenBank/DDBJ whole genome shotgun (WGS) entry which is preliminary data.</text>
</comment>
<evidence type="ECO:0000256" key="1">
    <source>
        <dbReference type="SAM" id="Phobius"/>
    </source>
</evidence>
<dbReference type="RefSeq" id="WP_126072392.1">
    <property type="nucleotide sequence ID" value="NZ_CP051166.1"/>
</dbReference>
<feature type="transmembrane region" description="Helical" evidence="1">
    <location>
        <begin position="81"/>
        <end position="101"/>
    </location>
</feature>
<proteinExistence type="predicted"/>
<keyword evidence="1" id="KW-0812">Transmembrane</keyword>
<dbReference type="Pfam" id="PF22564">
    <property type="entry name" value="HAAS"/>
    <property type="match status" value="1"/>
</dbReference>
<organism evidence="2 3">
    <name type="scientific">Massilia atriviolacea</name>
    <dbReference type="NCBI Taxonomy" id="2495579"/>
    <lineage>
        <taxon>Bacteria</taxon>
        <taxon>Pseudomonadati</taxon>
        <taxon>Pseudomonadota</taxon>
        <taxon>Betaproteobacteria</taxon>
        <taxon>Burkholderiales</taxon>
        <taxon>Oxalobacteraceae</taxon>
        <taxon>Telluria group</taxon>
        <taxon>Massilia</taxon>
    </lineage>
</organism>
<evidence type="ECO:0000313" key="3">
    <source>
        <dbReference type="Proteomes" id="UP000278085"/>
    </source>
</evidence>